<evidence type="ECO:0000256" key="1">
    <source>
        <dbReference type="ARBA" id="ARBA00004141"/>
    </source>
</evidence>
<keyword evidence="3 6" id="KW-1133">Transmembrane helix</keyword>
<organism evidence="7 8">
    <name type="scientific">Angustibacter aerolatus</name>
    <dbReference type="NCBI Taxonomy" id="1162965"/>
    <lineage>
        <taxon>Bacteria</taxon>
        <taxon>Bacillati</taxon>
        <taxon>Actinomycetota</taxon>
        <taxon>Actinomycetes</taxon>
        <taxon>Kineosporiales</taxon>
        <taxon>Kineosporiaceae</taxon>
    </lineage>
</organism>
<sequence length="103" mass="11081">MTQPHPQQPPGGPQWGPPGGVPGAPWRPPMSPADERTWATLAHVAPFAGGFVGLPLLGPLGIWLAYKDRSPWVRHHAASALNFHSCCCSCSRSAPCCRSWWAC</sequence>
<reference evidence="8" key="1">
    <citation type="journal article" date="2019" name="Int. J. Syst. Evol. Microbiol.">
        <title>The Global Catalogue of Microorganisms (GCM) 10K type strain sequencing project: providing services to taxonomists for standard genome sequencing and annotation.</title>
        <authorList>
            <consortium name="The Broad Institute Genomics Platform"/>
            <consortium name="The Broad Institute Genome Sequencing Center for Infectious Disease"/>
            <person name="Wu L."/>
            <person name="Ma J."/>
        </authorList>
    </citation>
    <scope>NUCLEOTIDE SEQUENCE [LARGE SCALE GENOMIC DNA]</scope>
    <source>
        <strain evidence="8">NBRC 108730</strain>
    </source>
</reference>
<evidence type="ECO:0008006" key="9">
    <source>
        <dbReference type="Google" id="ProtNLM"/>
    </source>
</evidence>
<proteinExistence type="predicted"/>
<evidence type="ECO:0000256" key="3">
    <source>
        <dbReference type="ARBA" id="ARBA00022989"/>
    </source>
</evidence>
<keyword evidence="2 6" id="KW-0812">Transmembrane</keyword>
<evidence type="ECO:0000256" key="2">
    <source>
        <dbReference type="ARBA" id="ARBA00022692"/>
    </source>
</evidence>
<feature type="compositionally biased region" description="Pro residues" evidence="5">
    <location>
        <begin position="1"/>
        <end position="31"/>
    </location>
</feature>
<feature type="transmembrane region" description="Helical" evidence="6">
    <location>
        <begin position="44"/>
        <end position="66"/>
    </location>
</feature>
<dbReference type="EMBL" id="BSUZ01000001">
    <property type="protein sequence ID" value="GMA85642.1"/>
    <property type="molecule type" value="Genomic_DNA"/>
</dbReference>
<feature type="region of interest" description="Disordered" evidence="5">
    <location>
        <begin position="1"/>
        <end position="33"/>
    </location>
</feature>
<evidence type="ECO:0000256" key="6">
    <source>
        <dbReference type="SAM" id="Phobius"/>
    </source>
</evidence>
<comment type="subcellular location">
    <subcellularLocation>
        <location evidence="1">Membrane</location>
        <topology evidence="1">Multi-pass membrane protein</topology>
    </subcellularLocation>
</comment>
<evidence type="ECO:0000313" key="7">
    <source>
        <dbReference type="EMBL" id="GMA85642.1"/>
    </source>
</evidence>
<accession>A0ABQ6JD00</accession>
<keyword evidence="8" id="KW-1185">Reference proteome</keyword>
<gene>
    <name evidence="7" type="ORF">GCM10025868_08920</name>
</gene>
<evidence type="ECO:0000256" key="5">
    <source>
        <dbReference type="SAM" id="MobiDB-lite"/>
    </source>
</evidence>
<evidence type="ECO:0000313" key="8">
    <source>
        <dbReference type="Proteomes" id="UP001157017"/>
    </source>
</evidence>
<dbReference type="Pfam" id="PF09685">
    <property type="entry name" value="MamF_MmsF"/>
    <property type="match status" value="1"/>
</dbReference>
<dbReference type="InterPro" id="IPR019109">
    <property type="entry name" value="MamF_MmsF"/>
</dbReference>
<protein>
    <recommendedName>
        <fullName evidence="9">DUF4870 domain-containing protein</fullName>
    </recommendedName>
</protein>
<dbReference type="Proteomes" id="UP001157017">
    <property type="component" value="Unassembled WGS sequence"/>
</dbReference>
<evidence type="ECO:0000256" key="4">
    <source>
        <dbReference type="ARBA" id="ARBA00023136"/>
    </source>
</evidence>
<comment type="caution">
    <text evidence="7">The sequence shown here is derived from an EMBL/GenBank/DDBJ whole genome shotgun (WGS) entry which is preliminary data.</text>
</comment>
<keyword evidence="4 6" id="KW-0472">Membrane</keyword>
<name>A0ABQ6JD00_9ACTN</name>